<accession>A3IT41</accession>
<name>A3IT41_9CHRO</name>
<reference evidence="1 2" key="1">
    <citation type="submission" date="2007-03" db="EMBL/GenBank/DDBJ databases">
        <authorList>
            <person name="Stal L."/>
            <person name="Ferriera S."/>
            <person name="Johnson J."/>
            <person name="Kravitz S."/>
            <person name="Beeson K."/>
            <person name="Sutton G."/>
            <person name="Rogers Y.-H."/>
            <person name="Friedman R."/>
            <person name="Frazier M."/>
            <person name="Venter J.C."/>
        </authorList>
    </citation>
    <scope>NUCLEOTIDE SEQUENCE [LARGE SCALE GENOMIC DNA]</scope>
    <source>
        <strain evidence="1 2">CCY0110</strain>
    </source>
</reference>
<comment type="caution">
    <text evidence="1">The sequence shown here is derived from an EMBL/GenBank/DDBJ whole genome shotgun (WGS) entry which is preliminary data.</text>
</comment>
<keyword evidence="2" id="KW-1185">Reference proteome</keyword>
<evidence type="ECO:0000313" key="2">
    <source>
        <dbReference type="Proteomes" id="UP000003781"/>
    </source>
</evidence>
<dbReference type="OrthoDB" id="7594060at2"/>
<dbReference type="SUPFAM" id="SSF52540">
    <property type="entry name" value="P-loop containing nucleoside triphosphate hydrolases"/>
    <property type="match status" value="1"/>
</dbReference>
<dbReference type="InterPro" id="IPR027417">
    <property type="entry name" value="P-loop_NTPase"/>
</dbReference>
<proteinExistence type="predicted"/>
<organism evidence="1 2">
    <name type="scientific">Crocosphaera chwakensis CCY0110</name>
    <dbReference type="NCBI Taxonomy" id="391612"/>
    <lineage>
        <taxon>Bacteria</taxon>
        <taxon>Bacillati</taxon>
        <taxon>Cyanobacteriota</taxon>
        <taxon>Cyanophyceae</taxon>
        <taxon>Oscillatoriophycideae</taxon>
        <taxon>Chroococcales</taxon>
        <taxon>Aphanothecaceae</taxon>
        <taxon>Crocosphaera</taxon>
        <taxon>Crocosphaera chwakensis</taxon>
    </lineage>
</organism>
<dbReference type="RefSeq" id="WP_008276546.1">
    <property type="nucleotide sequence ID" value="NZ_AAXW01000026.1"/>
</dbReference>
<dbReference type="eggNOG" id="COG1672">
    <property type="taxonomic scope" value="Bacteria"/>
</dbReference>
<evidence type="ECO:0000313" key="1">
    <source>
        <dbReference type="EMBL" id="EAZ90345.1"/>
    </source>
</evidence>
<dbReference type="EMBL" id="AAXW01000026">
    <property type="protein sequence ID" value="EAZ90345.1"/>
    <property type="molecule type" value="Genomic_DNA"/>
</dbReference>
<sequence length="323" mass="38334">MFGEASASPEVEMKSGQEQDTKYKRIEYNLDLPQDISEILKSFKFRKRIIIENFHYLEEAVQRRIAFDLRVFEDYNILFIILGIWREKNRLAQFNGDLQDRIIEIPVEPWTKNDFISVIKKGSEKLNIQFDDQLITKIIENSFDSIGVFQELCKECCLANQITRKVDSIKQISEDTLQQAIYKKLEDYSGRHIRSLETFIEQPVRTSDNIPLFLAYYFVKILCDLEWKDVEIGLKRTNLHNKIKEIHHRPDDVRSSDMSNFLNKLIQTQVKKNIIPPLFDYDISTRTIKIIDSTLYFFLRNANKEEIIEDFDLPVENYLRDQN</sequence>
<dbReference type="Proteomes" id="UP000003781">
    <property type="component" value="Unassembled WGS sequence"/>
</dbReference>
<gene>
    <name evidence="1" type="ORF">CY0110_04743</name>
</gene>
<protein>
    <submittedName>
        <fullName evidence="1">Uncharacterized protein</fullName>
    </submittedName>
</protein>
<dbReference type="AlphaFoldDB" id="A3IT41"/>